<keyword evidence="3" id="KW-0804">Transcription</keyword>
<dbReference type="InterPro" id="IPR020449">
    <property type="entry name" value="Tscrpt_reg_AraC-type_HTH"/>
</dbReference>
<dbReference type="SUPFAM" id="SSF51215">
    <property type="entry name" value="Regulatory protein AraC"/>
    <property type="match status" value="1"/>
</dbReference>
<dbReference type="PRINTS" id="PR00032">
    <property type="entry name" value="HTHARAC"/>
</dbReference>
<dbReference type="Proteomes" id="UP000306918">
    <property type="component" value="Unassembled WGS sequence"/>
</dbReference>
<keyword evidence="1" id="KW-0805">Transcription regulation</keyword>
<dbReference type="SMART" id="SM00342">
    <property type="entry name" value="HTH_ARAC"/>
    <property type="match status" value="1"/>
</dbReference>
<evidence type="ECO:0000256" key="1">
    <source>
        <dbReference type="ARBA" id="ARBA00023015"/>
    </source>
</evidence>
<protein>
    <submittedName>
        <fullName evidence="5">Helix-turn-helix transcriptional regulator</fullName>
    </submittedName>
</protein>
<feature type="domain" description="HTH araC/xylS-type" evidence="4">
    <location>
        <begin position="191"/>
        <end position="289"/>
    </location>
</feature>
<accession>A0A4S8H7F0</accession>
<dbReference type="RefSeq" id="WP_136580800.1">
    <property type="nucleotide sequence ID" value="NZ_STFF01000015.1"/>
</dbReference>
<name>A0A4S8H7F0_9BACT</name>
<evidence type="ECO:0000256" key="2">
    <source>
        <dbReference type="ARBA" id="ARBA00023125"/>
    </source>
</evidence>
<dbReference type="GO" id="GO:0043565">
    <property type="term" value="F:sequence-specific DNA binding"/>
    <property type="evidence" value="ECO:0007669"/>
    <property type="project" value="InterPro"/>
</dbReference>
<keyword evidence="6" id="KW-1185">Reference proteome</keyword>
<dbReference type="EMBL" id="STFF01000015">
    <property type="protein sequence ID" value="THU30768.1"/>
    <property type="molecule type" value="Genomic_DNA"/>
</dbReference>
<dbReference type="InterPro" id="IPR018060">
    <property type="entry name" value="HTH_AraC"/>
</dbReference>
<keyword evidence="2" id="KW-0238">DNA-binding</keyword>
<organism evidence="5 6">
    <name type="scientific">Niastella caeni</name>
    <dbReference type="NCBI Taxonomy" id="2569763"/>
    <lineage>
        <taxon>Bacteria</taxon>
        <taxon>Pseudomonadati</taxon>
        <taxon>Bacteroidota</taxon>
        <taxon>Chitinophagia</taxon>
        <taxon>Chitinophagales</taxon>
        <taxon>Chitinophagaceae</taxon>
        <taxon>Niastella</taxon>
    </lineage>
</organism>
<dbReference type="GO" id="GO:0003700">
    <property type="term" value="F:DNA-binding transcription factor activity"/>
    <property type="evidence" value="ECO:0007669"/>
    <property type="project" value="InterPro"/>
</dbReference>
<dbReference type="AlphaFoldDB" id="A0A4S8H7F0"/>
<dbReference type="SUPFAM" id="SSF46689">
    <property type="entry name" value="Homeodomain-like"/>
    <property type="match status" value="2"/>
</dbReference>
<gene>
    <name evidence="5" type="ORF">FAM09_29655</name>
</gene>
<dbReference type="PANTHER" id="PTHR43280:SF2">
    <property type="entry name" value="HTH-TYPE TRANSCRIPTIONAL REGULATOR EXSA"/>
    <property type="match status" value="1"/>
</dbReference>
<dbReference type="PROSITE" id="PS01124">
    <property type="entry name" value="HTH_ARAC_FAMILY_2"/>
    <property type="match status" value="1"/>
</dbReference>
<sequence>MNQFLLQYGKSPELLLFPHILEVGLRKNGSIQFNTFLTTATDGLKIYHILEGRFEWRINQQPHVFFPGDVAVILPGTPFGSDKGALEIGSFTWIHLGIQKENGLIQFGNWSSLSDSEGAAIGKILLLNPSPVLSRFNEAGKILKCIHAELCSKEVAYQARINHQIDELLIQVTRQMTRQNHSVRDFPKTFMHLEEMLRQNLAHQWTVEEMAALVGMGTTLFTERVKSYSGFSPINYLINIRISEAIKLLKQPDIAVTDIALDTGFYSSQHFSTTFKKLTGYRPSEFRKNHLRTT</sequence>
<dbReference type="PANTHER" id="PTHR43280">
    <property type="entry name" value="ARAC-FAMILY TRANSCRIPTIONAL REGULATOR"/>
    <property type="match status" value="1"/>
</dbReference>
<evidence type="ECO:0000259" key="4">
    <source>
        <dbReference type="PROSITE" id="PS01124"/>
    </source>
</evidence>
<dbReference type="InterPro" id="IPR009057">
    <property type="entry name" value="Homeodomain-like_sf"/>
</dbReference>
<evidence type="ECO:0000256" key="3">
    <source>
        <dbReference type="ARBA" id="ARBA00023163"/>
    </source>
</evidence>
<reference evidence="5 6" key="1">
    <citation type="submission" date="2019-04" db="EMBL/GenBank/DDBJ databases">
        <title>Niastella caeni sp. nov., isolated from activated sludge.</title>
        <authorList>
            <person name="Sheng M."/>
        </authorList>
    </citation>
    <scope>NUCLEOTIDE SEQUENCE [LARGE SCALE GENOMIC DNA]</scope>
    <source>
        <strain evidence="5 6">HX-2-15</strain>
    </source>
</reference>
<dbReference type="InterPro" id="IPR037923">
    <property type="entry name" value="HTH-like"/>
</dbReference>
<evidence type="ECO:0000313" key="5">
    <source>
        <dbReference type="EMBL" id="THU30768.1"/>
    </source>
</evidence>
<evidence type="ECO:0000313" key="6">
    <source>
        <dbReference type="Proteomes" id="UP000306918"/>
    </source>
</evidence>
<dbReference type="OrthoDB" id="1157557at2"/>
<comment type="caution">
    <text evidence="5">The sequence shown here is derived from an EMBL/GenBank/DDBJ whole genome shotgun (WGS) entry which is preliminary data.</text>
</comment>
<dbReference type="Pfam" id="PF12833">
    <property type="entry name" value="HTH_18"/>
    <property type="match status" value="1"/>
</dbReference>
<proteinExistence type="predicted"/>
<dbReference type="Gene3D" id="1.10.10.60">
    <property type="entry name" value="Homeodomain-like"/>
    <property type="match status" value="1"/>
</dbReference>